<evidence type="ECO:0000313" key="5">
    <source>
        <dbReference type="Proteomes" id="UP000533598"/>
    </source>
</evidence>
<keyword evidence="1" id="KW-0732">Signal</keyword>
<evidence type="ECO:0000259" key="3">
    <source>
        <dbReference type="Pfam" id="PF12849"/>
    </source>
</evidence>
<proteinExistence type="predicted"/>
<keyword evidence="5" id="KW-1185">Reference proteome</keyword>
<feature type="domain" description="PBP" evidence="3">
    <location>
        <begin position="225"/>
        <end position="471"/>
    </location>
</feature>
<keyword evidence="2" id="KW-0472">Membrane</keyword>
<dbReference type="RefSeq" id="WP_185001952.1">
    <property type="nucleotide sequence ID" value="NZ_BAAAUI010000016.1"/>
</dbReference>
<dbReference type="Pfam" id="PF12849">
    <property type="entry name" value="PBP_like_2"/>
    <property type="match status" value="1"/>
</dbReference>
<evidence type="ECO:0000256" key="2">
    <source>
        <dbReference type="SAM" id="Phobius"/>
    </source>
</evidence>
<keyword evidence="2" id="KW-0812">Transmembrane</keyword>
<reference evidence="4 5" key="1">
    <citation type="submission" date="2020-08" db="EMBL/GenBank/DDBJ databases">
        <title>Sequencing the genomes of 1000 actinobacteria strains.</title>
        <authorList>
            <person name="Klenk H.-P."/>
        </authorList>
    </citation>
    <scope>NUCLEOTIDE SEQUENCE [LARGE SCALE GENOMIC DNA]</scope>
    <source>
        <strain evidence="4 5">DSM 44230</strain>
    </source>
</reference>
<dbReference type="PANTHER" id="PTHR30570">
    <property type="entry name" value="PERIPLASMIC PHOSPHATE BINDING COMPONENT OF PHOSPHATE ABC TRANSPORTER"/>
    <property type="match status" value="1"/>
</dbReference>
<dbReference type="PANTHER" id="PTHR30570:SF1">
    <property type="entry name" value="PHOSPHATE-BINDING PROTEIN PSTS"/>
    <property type="match status" value="1"/>
</dbReference>
<dbReference type="SUPFAM" id="SSF53850">
    <property type="entry name" value="Periplasmic binding protein-like II"/>
    <property type="match status" value="1"/>
</dbReference>
<dbReference type="InterPro" id="IPR024370">
    <property type="entry name" value="PBP_domain"/>
</dbReference>
<evidence type="ECO:0000256" key="1">
    <source>
        <dbReference type="ARBA" id="ARBA00022729"/>
    </source>
</evidence>
<name>A0A7W7FSE2_9PSEU</name>
<feature type="transmembrane region" description="Helical" evidence="2">
    <location>
        <begin position="23"/>
        <end position="41"/>
    </location>
</feature>
<feature type="transmembrane region" description="Helical" evidence="2">
    <location>
        <begin position="196"/>
        <end position="214"/>
    </location>
</feature>
<comment type="caution">
    <text evidence="4">The sequence shown here is derived from an EMBL/GenBank/DDBJ whole genome shotgun (WGS) entry which is preliminary data.</text>
</comment>
<dbReference type="Proteomes" id="UP000533598">
    <property type="component" value="Unassembled WGS sequence"/>
</dbReference>
<keyword evidence="2" id="KW-1133">Transmembrane helix</keyword>
<organism evidence="4 5">
    <name type="scientific">Crossiella cryophila</name>
    <dbReference type="NCBI Taxonomy" id="43355"/>
    <lineage>
        <taxon>Bacteria</taxon>
        <taxon>Bacillati</taxon>
        <taxon>Actinomycetota</taxon>
        <taxon>Actinomycetes</taxon>
        <taxon>Pseudonocardiales</taxon>
        <taxon>Pseudonocardiaceae</taxon>
        <taxon>Crossiella</taxon>
    </lineage>
</organism>
<accession>A0A7W7FSE2</accession>
<evidence type="ECO:0000313" key="4">
    <source>
        <dbReference type="EMBL" id="MBB4676087.1"/>
    </source>
</evidence>
<sequence>MAGFFGTVLGMLDLLGGALTSETGLWVLVAGLTVVVVWLVVDRYLFERNRLAWRVVFDSGLNLSLPGEFGELEHFFLGRKVDQPSMVILAIRNSGSTDVAEPEYVNRLRFTFGAREVVAVKVSEASDDIKERFSTELEHAGNEVTLPKVHLNRRERFKFAVLLSGTEKGVRQSRGQLHGGLIQDEAAQRRVTRQRVLRWVAGALTPMVLVVLIVSTRTAPEDCGGDGQVRVIGSTAFAPIAEEITKGHLADCAGTEIKLEPNSSLEGLQQLQAAGPTERLATISDGHAGDVAPELKPKPLAAIVFSVVVNEEVSKQGITDLTLDQLRKIYSGEFTNWGQVRAGVSLPIRIVSRTGSSGSRTTFEKYVLGFPEDRLSPSLTSQFCETNDRNPGVPWTRCERARTSELLDRVNAVDGAIGYAEAQTAADRAKYPKLVRVRLGGKEPIYEHIDPKQDTSYPFWTVEYLYTNGTPASSSILGHLLRHLGSDSAREKLRAASYLPCAKGEDSVLELCRNPR</sequence>
<gene>
    <name evidence="4" type="ORF">HNR67_002205</name>
</gene>
<dbReference type="AlphaFoldDB" id="A0A7W7FSE2"/>
<dbReference type="InterPro" id="IPR050811">
    <property type="entry name" value="Phosphate_ABC_transporter"/>
</dbReference>
<dbReference type="EMBL" id="JACHMH010000001">
    <property type="protein sequence ID" value="MBB4676087.1"/>
    <property type="molecule type" value="Genomic_DNA"/>
</dbReference>
<dbReference type="Gene3D" id="3.40.190.10">
    <property type="entry name" value="Periplasmic binding protein-like II"/>
    <property type="match status" value="2"/>
</dbReference>
<protein>
    <submittedName>
        <fullName evidence="4">ABC-type phosphate transport system substrate-binding protein</fullName>
    </submittedName>
</protein>